<keyword evidence="3 6" id="KW-0812">Transmembrane</keyword>
<keyword evidence="5 6" id="KW-0472">Membrane</keyword>
<keyword evidence="2" id="KW-1003">Cell membrane</keyword>
<feature type="transmembrane region" description="Helical" evidence="6">
    <location>
        <begin position="195"/>
        <end position="216"/>
    </location>
</feature>
<keyword evidence="8" id="KW-1185">Reference proteome</keyword>
<feature type="transmembrane region" description="Helical" evidence="6">
    <location>
        <begin position="21"/>
        <end position="39"/>
    </location>
</feature>
<dbReference type="InterPro" id="IPR050833">
    <property type="entry name" value="Poly_Biosynth_Transport"/>
</dbReference>
<evidence type="ECO:0000256" key="4">
    <source>
        <dbReference type="ARBA" id="ARBA00022989"/>
    </source>
</evidence>
<feature type="transmembrane region" description="Helical" evidence="6">
    <location>
        <begin position="404"/>
        <end position="425"/>
    </location>
</feature>
<dbReference type="KEGG" id="fku:FGKAn22_20900"/>
<feature type="transmembrane region" description="Helical" evidence="6">
    <location>
        <begin position="237"/>
        <end position="261"/>
    </location>
</feature>
<dbReference type="AlphaFoldDB" id="A0AAN1W169"/>
<sequence>MIALVSRRLGALRTAPSMREVALSSFGARLLGVLLAFLFNVMLARLLGAEAAGLFFLALSVVLVAEAVGRFGLEHSLVRFVSAAYTQQDWGGVAGVWRHALRMGVSASIMMALLIAFLAAPAANQVFGKPELQSLLLTLSAAIVPLALTKLYAAALRGTQRILIYQLLQNALPFVLVIALLVPLDMQFGKTHGAALSYVAGWMMALGVGWWSWSVVMESVPVAQPAFERERLLASCVPMLAVTLSALLLTQMPMLFIGIWADAQEVAIFNAAVRVALLGAFLLHSMVSIFLPKLSELIAAGRLADLKRVSKQSIMLAALCVIPLWGAVLLFPASMLAPFGEEFRQGGEVLMVVFTGQMLFGIFGIGGELLLMGGYEHLARRISFMSLLLCFAACLLLVPGHRAMGAAVAISLASVGHAAMCLFHVRRHFGFWLVPSFTFTGSAK</sequence>
<keyword evidence="4 6" id="KW-1133">Transmembrane helix</keyword>
<feature type="transmembrane region" description="Helical" evidence="6">
    <location>
        <begin position="349"/>
        <end position="371"/>
    </location>
</feature>
<evidence type="ECO:0000256" key="3">
    <source>
        <dbReference type="ARBA" id="ARBA00022692"/>
    </source>
</evidence>
<feature type="transmembrane region" description="Helical" evidence="6">
    <location>
        <begin position="51"/>
        <end position="73"/>
    </location>
</feature>
<dbReference type="Proteomes" id="UP001319121">
    <property type="component" value="Chromosome"/>
</dbReference>
<evidence type="ECO:0000256" key="2">
    <source>
        <dbReference type="ARBA" id="ARBA00022475"/>
    </source>
</evidence>
<feature type="transmembrane region" description="Helical" evidence="6">
    <location>
        <begin position="162"/>
        <end position="183"/>
    </location>
</feature>
<evidence type="ECO:0000256" key="1">
    <source>
        <dbReference type="ARBA" id="ARBA00004651"/>
    </source>
</evidence>
<accession>A0AAN1W169</accession>
<dbReference type="PANTHER" id="PTHR30250">
    <property type="entry name" value="PST FAMILY PREDICTED COLANIC ACID TRANSPORTER"/>
    <property type="match status" value="1"/>
</dbReference>
<dbReference type="GO" id="GO:0005886">
    <property type="term" value="C:plasma membrane"/>
    <property type="evidence" value="ECO:0007669"/>
    <property type="project" value="UniProtKB-SubCell"/>
</dbReference>
<comment type="subcellular location">
    <subcellularLocation>
        <location evidence="1">Cell membrane</location>
        <topology evidence="1">Multi-pass membrane protein</topology>
    </subcellularLocation>
</comment>
<evidence type="ECO:0000313" key="8">
    <source>
        <dbReference type="Proteomes" id="UP001319121"/>
    </source>
</evidence>
<feature type="transmembrane region" description="Helical" evidence="6">
    <location>
        <begin position="267"/>
        <end position="292"/>
    </location>
</feature>
<evidence type="ECO:0000256" key="5">
    <source>
        <dbReference type="ARBA" id="ARBA00023136"/>
    </source>
</evidence>
<feature type="transmembrane region" description="Helical" evidence="6">
    <location>
        <begin position="313"/>
        <end position="337"/>
    </location>
</feature>
<gene>
    <name evidence="7" type="ORF">FGKAn22_20900</name>
</gene>
<feature type="transmembrane region" description="Helical" evidence="6">
    <location>
        <begin position="378"/>
        <end position="398"/>
    </location>
</feature>
<protein>
    <recommendedName>
        <fullName evidence="9">Polysaccharide biosynthesis protein</fullName>
    </recommendedName>
</protein>
<evidence type="ECO:0008006" key="9">
    <source>
        <dbReference type="Google" id="ProtNLM"/>
    </source>
</evidence>
<dbReference type="InterPro" id="IPR002797">
    <property type="entry name" value="Polysacc_synth"/>
</dbReference>
<organism evidence="7 8">
    <name type="scientific">Ferrigenium kumadai</name>
    <dbReference type="NCBI Taxonomy" id="1682490"/>
    <lineage>
        <taxon>Bacteria</taxon>
        <taxon>Pseudomonadati</taxon>
        <taxon>Pseudomonadota</taxon>
        <taxon>Betaproteobacteria</taxon>
        <taxon>Nitrosomonadales</taxon>
        <taxon>Gallionellaceae</taxon>
        <taxon>Ferrigenium</taxon>
    </lineage>
</organism>
<dbReference type="PANTHER" id="PTHR30250:SF11">
    <property type="entry name" value="O-ANTIGEN TRANSPORTER-RELATED"/>
    <property type="match status" value="1"/>
</dbReference>
<dbReference type="RefSeq" id="WP_212785637.1">
    <property type="nucleotide sequence ID" value="NZ_AP019536.1"/>
</dbReference>
<proteinExistence type="predicted"/>
<evidence type="ECO:0000256" key="6">
    <source>
        <dbReference type="SAM" id="Phobius"/>
    </source>
</evidence>
<dbReference type="Pfam" id="PF01943">
    <property type="entry name" value="Polysacc_synt"/>
    <property type="match status" value="1"/>
</dbReference>
<feature type="transmembrane region" description="Helical" evidence="6">
    <location>
        <begin position="105"/>
        <end position="123"/>
    </location>
</feature>
<evidence type="ECO:0000313" key="7">
    <source>
        <dbReference type="EMBL" id="BBJ00398.1"/>
    </source>
</evidence>
<dbReference type="EMBL" id="AP019536">
    <property type="protein sequence ID" value="BBJ00398.1"/>
    <property type="molecule type" value="Genomic_DNA"/>
</dbReference>
<reference evidence="7 8" key="1">
    <citation type="submission" date="2019-03" db="EMBL/GenBank/DDBJ databases">
        <title>Complete genome sequence of Ferrigenium kumadai strain An22, a microaerophilic iron-oxidizing bacterium isolated from a paddy field soil.</title>
        <authorList>
            <person name="Watanabe T."/>
            <person name="Asakawa S."/>
        </authorList>
    </citation>
    <scope>NUCLEOTIDE SEQUENCE [LARGE SCALE GENOMIC DNA]</scope>
    <source>
        <strain evidence="7 8">An22</strain>
    </source>
</reference>
<name>A0AAN1W169_9PROT</name>
<feature type="transmembrane region" description="Helical" evidence="6">
    <location>
        <begin position="135"/>
        <end position="155"/>
    </location>
</feature>